<feature type="compositionally biased region" description="Basic and acidic residues" evidence="1">
    <location>
        <begin position="1"/>
        <end position="27"/>
    </location>
</feature>
<protein>
    <submittedName>
        <fullName evidence="2">Uncharacterized protein</fullName>
    </submittedName>
</protein>
<dbReference type="AlphaFoldDB" id="A0A3N0XFV2"/>
<feature type="compositionally biased region" description="Polar residues" evidence="1">
    <location>
        <begin position="45"/>
        <end position="58"/>
    </location>
</feature>
<accession>A0A3N0XFV2</accession>
<organism evidence="2 3">
    <name type="scientific">Anabarilius grahami</name>
    <name type="common">Kanglang fish</name>
    <name type="synonym">Barilius grahami</name>
    <dbReference type="NCBI Taxonomy" id="495550"/>
    <lineage>
        <taxon>Eukaryota</taxon>
        <taxon>Metazoa</taxon>
        <taxon>Chordata</taxon>
        <taxon>Craniata</taxon>
        <taxon>Vertebrata</taxon>
        <taxon>Euteleostomi</taxon>
        <taxon>Actinopterygii</taxon>
        <taxon>Neopterygii</taxon>
        <taxon>Teleostei</taxon>
        <taxon>Ostariophysi</taxon>
        <taxon>Cypriniformes</taxon>
        <taxon>Xenocyprididae</taxon>
        <taxon>Xenocypridinae</taxon>
        <taxon>Xenocypridinae incertae sedis</taxon>
        <taxon>Anabarilius</taxon>
    </lineage>
</organism>
<evidence type="ECO:0000313" key="2">
    <source>
        <dbReference type="EMBL" id="ROI15269.1"/>
    </source>
</evidence>
<dbReference type="EMBL" id="RJVU01079805">
    <property type="protein sequence ID" value="ROI15269.1"/>
    <property type="molecule type" value="Genomic_DNA"/>
</dbReference>
<evidence type="ECO:0000256" key="1">
    <source>
        <dbReference type="SAM" id="MobiDB-lite"/>
    </source>
</evidence>
<name>A0A3N0XFV2_ANAGA</name>
<proteinExistence type="predicted"/>
<dbReference type="Proteomes" id="UP000281406">
    <property type="component" value="Unassembled WGS sequence"/>
</dbReference>
<gene>
    <name evidence="2" type="ORF">DPX16_12821</name>
</gene>
<keyword evidence="3" id="KW-1185">Reference proteome</keyword>
<feature type="region of interest" description="Disordered" evidence="1">
    <location>
        <begin position="1"/>
        <end position="69"/>
    </location>
</feature>
<comment type="caution">
    <text evidence="2">The sequence shown here is derived from an EMBL/GenBank/DDBJ whole genome shotgun (WGS) entry which is preliminary data.</text>
</comment>
<reference evidence="2 3" key="1">
    <citation type="submission" date="2018-10" db="EMBL/GenBank/DDBJ databases">
        <title>Genome assembly for a Yunnan-Guizhou Plateau 3E fish, Anabarilius grahami (Regan), and its evolutionary and genetic applications.</title>
        <authorList>
            <person name="Jiang W."/>
        </authorList>
    </citation>
    <scope>NUCLEOTIDE SEQUENCE [LARGE SCALE GENOMIC DNA]</scope>
    <source>
        <strain evidence="2">AG-KIZ</strain>
        <tissue evidence="2">Muscle</tissue>
    </source>
</reference>
<evidence type="ECO:0000313" key="3">
    <source>
        <dbReference type="Proteomes" id="UP000281406"/>
    </source>
</evidence>
<sequence length="69" mass="7608">MIFSKHTDSIQDKQRNITSSYRRERFSTADSGTASAPAPSVHAGMQSSAPLTEPSLQNILDHIKQTRAH</sequence>